<dbReference type="STRING" id="1423807.FD16_GL002268"/>
<dbReference type="Pfam" id="PF09902">
    <property type="entry name" value="DUF2129"/>
    <property type="match status" value="1"/>
</dbReference>
<comment type="caution">
    <text evidence="2">The sequence shown here is derived from an EMBL/GenBank/DDBJ whole genome shotgun (WGS) entry which is preliminary data.</text>
</comment>
<evidence type="ECO:0000256" key="1">
    <source>
        <dbReference type="ARBA" id="ARBA00022490"/>
    </source>
</evidence>
<organism evidence="2 3">
    <name type="scientific">Paucilactobacillus suebicus DSM 5007 = KCTC 3549</name>
    <dbReference type="NCBI Taxonomy" id="1423807"/>
    <lineage>
        <taxon>Bacteria</taxon>
        <taxon>Bacillati</taxon>
        <taxon>Bacillota</taxon>
        <taxon>Bacilli</taxon>
        <taxon>Lactobacillales</taxon>
        <taxon>Lactobacillaceae</taxon>
        <taxon>Paucilactobacillus</taxon>
    </lineage>
</organism>
<dbReference type="InterPro" id="IPR016979">
    <property type="entry name" value="DUF2129"/>
</dbReference>
<sequence length="51" mass="6069">MDRENIEDVYQKLKGLKFVKKVIYSHWPDIDPDMSDLKAAGIYKHETEEDE</sequence>
<name>A0A0R1W4S9_9LACO</name>
<reference evidence="2 3" key="1">
    <citation type="journal article" date="2015" name="Genome Announc.">
        <title>Expanding the biotechnology potential of lactobacilli through comparative genomics of 213 strains and associated genera.</title>
        <authorList>
            <person name="Sun Z."/>
            <person name="Harris H.M."/>
            <person name="McCann A."/>
            <person name="Guo C."/>
            <person name="Argimon S."/>
            <person name="Zhang W."/>
            <person name="Yang X."/>
            <person name="Jeffery I.B."/>
            <person name="Cooney J.C."/>
            <person name="Kagawa T.F."/>
            <person name="Liu W."/>
            <person name="Song Y."/>
            <person name="Salvetti E."/>
            <person name="Wrobel A."/>
            <person name="Rasinkangas P."/>
            <person name="Parkhill J."/>
            <person name="Rea M.C."/>
            <person name="O'Sullivan O."/>
            <person name="Ritari J."/>
            <person name="Douillard F.P."/>
            <person name="Paul Ross R."/>
            <person name="Yang R."/>
            <person name="Briner A.E."/>
            <person name="Felis G.E."/>
            <person name="de Vos W.M."/>
            <person name="Barrangou R."/>
            <person name="Klaenhammer T.R."/>
            <person name="Caufield P.W."/>
            <person name="Cui Y."/>
            <person name="Zhang H."/>
            <person name="O'Toole P.W."/>
        </authorList>
    </citation>
    <scope>NUCLEOTIDE SEQUENCE [LARGE SCALE GENOMIC DNA]</scope>
    <source>
        <strain evidence="2 3">DSM 5007</strain>
    </source>
</reference>
<dbReference type="eggNOG" id="COG4471">
    <property type="taxonomic scope" value="Bacteria"/>
</dbReference>
<dbReference type="EMBL" id="AZGF01000007">
    <property type="protein sequence ID" value="KRM12517.1"/>
    <property type="molecule type" value="Genomic_DNA"/>
</dbReference>
<dbReference type="Proteomes" id="UP000051820">
    <property type="component" value="Unassembled WGS sequence"/>
</dbReference>
<accession>A0A0R1W4S9</accession>
<dbReference type="AlphaFoldDB" id="A0A0R1W4S9"/>
<proteinExistence type="predicted"/>
<protein>
    <submittedName>
        <fullName evidence="2">Uncharacterized protein</fullName>
    </submittedName>
</protein>
<gene>
    <name evidence="2" type="ORF">FD16_GL002268</name>
</gene>
<evidence type="ECO:0000313" key="3">
    <source>
        <dbReference type="Proteomes" id="UP000051820"/>
    </source>
</evidence>
<keyword evidence="3" id="KW-1185">Reference proteome</keyword>
<evidence type="ECO:0000313" key="2">
    <source>
        <dbReference type="EMBL" id="KRM12517.1"/>
    </source>
</evidence>
<dbReference type="PATRIC" id="fig|1423807.3.peg.2334"/>
<keyword evidence="1" id="KW-0963">Cytoplasm</keyword>